<dbReference type="GO" id="GO:0005737">
    <property type="term" value="C:cytoplasm"/>
    <property type="evidence" value="ECO:0007669"/>
    <property type="project" value="UniProtKB-SubCell"/>
</dbReference>
<dbReference type="EC" id="3.4.21.-" evidence="7"/>
<dbReference type="PIRSF" id="PIRSF036421">
    <property type="entry name" value="Tricorn_protease"/>
    <property type="match status" value="1"/>
</dbReference>
<dbReference type="EMBL" id="CP133772">
    <property type="protein sequence ID" value="WYY00851.1"/>
    <property type="molecule type" value="Genomic_DNA"/>
</dbReference>
<dbReference type="AlphaFoldDB" id="A0AAX4NHF4"/>
<dbReference type="RefSeq" id="WP_393971178.1">
    <property type="nucleotide sequence ID" value="NZ_CP133772.1"/>
</dbReference>
<evidence type="ECO:0000256" key="3">
    <source>
        <dbReference type="ARBA" id="ARBA00022490"/>
    </source>
</evidence>
<dbReference type="InterPro" id="IPR029414">
    <property type="entry name" value="Tricorn_PDZ"/>
</dbReference>
<dbReference type="GO" id="GO:0008236">
    <property type="term" value="F:serine-type peptidase activity"/>
    <property type="evidence" value="ECO:0007669"/>
    <property type="project" value="UniProtKB-UniRule"/>
</dbReference>
<gene>
    <name evidence="12" type="ORF">OXIME_001436</name>
</gene>
<dbReference type="InterPro" id="IPR015943">
    <property type="entry name" value="WD40/YVTN_repeat-like_dom_sf"/>
</dbReference>
<dbReference type="InterPro" id="IPR001478">
    <property type="entry name" value="PDZ"/>
</dbReference>
<comment type="subcellular location">
    <subcellularLocation>
        <location evidence="1 7">Cytoplasm</location>
    </subcellularLocation>
</comment>
<name>A0AAX4NHF4_9ARCH</name>
<protein>
    <recommendedName>
        <fullName evidence="7">Tricorn protease</fullName>
        <ecNumber evidence="7">3.4.21.-</ecNumber>
    </recommendedName>
</protein>
<keyword evidence="13" id="KW-1185">Reference proteome</keyword>
<accession>A0AAX4NHF4</accession>
<dbReference type="InterPro" id="IPR036034">
    <property type="entry name" value="PDZ_sf"/>
</dbReference>
<feature type="domain" description="PDZ" evidence="11">
    <location>
        <begin position="728"/>
        <end position="790"/>
    </location>
</feature>
<evidence type="ECO:0000256" key="9">
    <source>
        <dbReference type="PIRSR" id="PIRSR036421-2"/>
    </source>
</evidence>
<dbReference type="Gene3D" id="2.30.42.10">
    <property type="match status" value="1"/>
</dbReference>
<evidence type="ECO:0000256" key="1">
    <source>
        <dbReference type="ARBA" id="ARBA00004496"/>
    </source>
</evidence>
<feature type="active site" description="Charge relay system" evidence="8">
    <location>
        <position position="720"/>
    </location>
</feature>
<dbReference type="KEGG" id="omr:OXIME_001436"/>
<dbReference type="Gene3D" id="2.120.10.60">
    <property type="entry name" value="Tricorn protease N-terminal domain"/>
    <property type="match status" value="1"/>
</dbReference>
<evidence type="ECO:0000256" key="2">
    <source>
        <dbReference type="ARBA" id="ARBA00008524"/>
    </source>
</evidence>
<evidence type="ECO:0000313" key="13">
    <source>
        <dbReference type="Proteomes" id="UP001451606"/>
    </source>
</evidence>
<evidence type="ECO:0000256" key="6">
    <source>
        <dbReference type="ARBA" id="ARBA00022825"/>
    </source>
</evidence>
<dbReference type="GeneID" id="95968174"/>
<reference evidence="12 13" key="1">
    <citation type="submission" date="2023-09" db="EMBL/GenBank/DDBJ databases">
        <authorList>
            <person name="Golyshina O.V."/>
            <person name="Lunev E.A."/>
            <person name="Bargiela R."/>
            <person name="Gaines M.C."/>
            <person name="Daum B."/>
            <person name="Bale N.J."/>
            <person name="Koenen M."/>
            <person name="Sinninghe Damst J.S."/>
            <person name="Yakimov M."/>
            <person name="Golyshin P.N."/>
        </authorList>
    </citation>
    <scope>NUCLEOTIDE SEQUENCE [LARGE SCALE GENOMIC DNA]</scope>
    <source>
        <strain evidence="12 13">M1</strain>
    </source>
</reference>
<dbReference type="InterPro" id="IPR028204">
    <property type="entry name" value="Tricorn_C1"/>
</dbReference>
<feature type="site" description="Transition state stabilizer; via amide nitrogen" evidence="10">
    <location>
        <position position="941"/>
    </location>
</feature>
<dbReference type="InterPro" id="IPR005151">
    <property type="entry name" value="Tail-specific_protease"/>
</dbReference>
<feature type="binding site" evidence="9">
    <location>
        <begin position="968"/>
        <end position="970"/>
    </location>
    <ligand>
        <name>substrate</name>
    </ligand>
</feature>
<dbReference type="SUPFAM" id="SSF52096">
    <property type="entry name" value="ClpP/crotonase"/>
    <property type="match status" value="1"/>
</dbReference>
<evidence type="ECO:0000256" key="4">
    <source>
        <dbReference type="ARBA" id="ARBA00022670"/>
    </source>
</evidence>
<sequence>MDQFKFNPDVSGERIVFVSNNDVWEVPFKGGKARRLTFGIGVVNSVRFSPDGSKIVIRSMRGNEAGYADIYMYNFENGKLTRITYLAGKSTSRRMYTDIAGWGADGNPILSTDAMSPFTAQTFLYSLSLDNLSINPLNLGQASHIIYHNGIIFLGRNTIDMLHWKGYRGGTKGHILKGRSRSEFHRLFNVDTHVSFPAICGERIFFISDHDGSGQIYSTNLNGEDMKCHTEFSKYYPRHLNSDGRKIVFSMGGSIYSLNPLENSTKEIVVSMDTGFSSTMERFVNTGRYLEEFHMNGDGEMISVVARGQGFIGNRNLETNMKLDTDGRVRQLKFLGSDRIIYANFSNGKEMIRVKEIKGLISKVCNEDYGLIEHIYPSPDGRMVAITNNRQQLLILETGTFEEVFREENREGIIEDISWSPDSKKVAYSFPVRKQFLGGHQGSVIKVYDIPEKKASILTTGNSRDYAPCFNMESNGVYYLSDRVLDPVPDKVVFDFGFPNATMVSFIPLGRGRNSIYDKIPSPFLPKAEDSGRIEESAFNSETLEIRNGDYRKILPLRNGILLLEYPVEGGMKYSTSPEVYRTGSLIYYSLKERTVKKLTEGIADFSSSLDRNTLLLKKAKNMLSVADITETGKLENVRLTEKDLDLDRIKIRIDPVSEWRLIFNEAWTLAVENYWDEKKALAIGEDVYRKYESLLGSISTRFELSEIIREMQGEFGTSHSYEMGGDLCEMEEFPVGRLGADLEMQGEGYLIRKIYSGDPSNEKEKSPLLSGTIPVREGDTILSIDGVKLGPSVTPGNTLYNRYDTPVKMEIKKKDGSIYSPFVIPVKDDRYIRYRSWVEEKRDYVHKKSNGKIGYLHIPDMGLNGFSEFFRLYGTESEMDGLIVDVRYNGGGSVSQILLEKLYRKRLGYDIPRRGNMHPYPADSVNGPIVAITNESAGSDGDIFSHAFKILNIGPVIGTRTWGGVVGISPRRKLVDGTTVTQPEFALWFGDVGFGIENHGAEPEEVEYLPQDYYSGSDPQLDAAIKRSLDLLDRDGHTVDFKP</sequence>
<evidence type="ECO:0000256" key="10">
    <source>
        <dbReference type="PIRSR" id="PIRSR036421-3"/>
    </source>
</evidence>
<keyword evidence="4 7" id="KW-0645">Protease</keyword>
<proteinExistence type="inferred from homology"/>
<evidence type="ECO:0000256" key="8">
    <source>
        <dbReference type="PIRSR" id="PIRSR036421-1"/>
    </source>
</evidence>
<dbReference type="Pfam" id="PF26550">
    <property type="entry name" value="Tricorn_2nd"/>
    <property type="match status" value="1"/>
</dbReference>
<dbReference type="Pfam" id="PF14685">
    <property type="entry name" value="PDZ_Tricorn"/>
    <property type="match status" value="1"/>
</dbReference>
<dbReference type="InterPro" id="IPR029045">
    <property type="entry name" value="ClpP/crotonase-like_dom_sf"/>
</dbReference>
<organism evidence="12 13">
    <name type="scientific">Oxyplasma meridianum</name>
    <dbReference type="NCBI Taxonomy" id="3073602"/>
    <lineage>
        <taxon>Archaea</taxon>
        <taxon>Methanobacteriati</taxon>
        <taxon>Thermoplasmatota</taxon>
        <taxon>Thermoplasmata</taxon>
        <taxon>Thermoplasmatales</taxon>
        <taxon>Thermoplasmataceae</taxon>
        <taxon>Oxyplasma</taxon>
    </lineage>
</organism>
<dbReference type="Pfam" id="PF26549">
    <property type="entry name" value="Tricorn_N"/>
    <property type="match status" value="1"/>
</dbReference>
<feature type="region of interest" description="Binds the substrate's C-terminus" evidence="9">
    <location>
        <begin position="93"/>
        <end position="94"/>
    </location>
</feature>
<dbReference type="InterPro" id="IPR012393">
    <property type="entry name" value="Tricorn_protease"/>
</dbReference>
<dbReference type="SMART" id="SM00245">
    <property type="entry name" value="TSPc"/>
    <property type="match status" value="1"/>
</dbReference>
<comment type="similarity">
    <text evidence="2 7">Belongs to the peptidase S41B family.</text>
</comment>
<dbReference type="Gene3D" id="3.30.750.44">
    <property type="match status" value="1"/>
</dbReference>
<keyword evidence="3 7" id="KW-0963">Cytoplasm</keyword>
<feature type="active site" description="Nucleophile" evidence="8">
    <location>
        <position position="940"/>
    </location>
</feature>
<dbReference type="SUPFAM" id="SSF50156">
    <property type="entry name" value="PDZ domain-like"/>
    <property type="match status" value="1"/>
</dbReference>
<evidence type="ECO:0000313" key="12">
    <source>
        <dbReference type="EMBL" id="WYY00851.1"/>
    </source>
</evidence>
<dbReference type="CDD" id="cd07562">
    <property type="entry name" value="Peptidase_S41_TRI"/>
    <property type="match status" value="1"/>
</dbReference>
<dbReference type="Gene3D" id="2.130.10.10">
    <property type="entry name" value="YVTN repeat-like/Quinoprotein amine dehydrogenase"/>
    <property type="match status" value="1"/>
</dbReference>
<dbReference type="GO" id="GO:0006508">
    <property type="term" value="P:proteolysis"/>
    <property type="evidence" value="ECO:0007669"/>
    <property type="project" value="UniProtKB-UniRule"/>
</dbReference>
<feature type="binding site" evidence="9">
    <location>
        <begin position="891"/>
        <end position="893"/>
    </location>
    <ligand>
        <name>substrate</name>
    </ligand>
</feature>
<keyword evidence="5 7" id="KW-0378">Hydrolase</keyword>
<comment type="function">
    <text evidence="7">Degrades oligopeptides.</text>
</comment>
<dbReference type="SUPFAM" id="SSF69322">
    <property type="entry name" value="Tricorn protease domain 2"/>
    <property type="match status" value="1"/>
</dbReference>
<keyword evidence="6 7" id="KW-0720">Serine protease</keyword>
<dbReference type="PANTHER" id="PTHR43253:SF1">
    <property type="entry name" value="TRICORN PROTEASE HOMOLOG 2-RELATED"/>
    <property type="match status" value="1"/>
</dbReference>
<dbReference type="Proteomes" id="UP001451606">
    <property type="component" value="Chromosome"/>
</dbReference>
<evidence type="ECO:0000256" key="7">
    <source>
        <dbReference type="PIRNR" id="PIRNR036421"/>
    </source>
</evidence>
<dbReference type="PANTHER" id="PTHR43253">
    <property type="entry name" value="TRICORN PROTEASE HOMOLOG 2-RELATED"/>
    <property type="match status" value="1"/>
</dbReference>
<dbReference type="SUPFAM" id="SSF69304">
    <property type="entry name" value="Tricorn protease N-terminal domain"/>
    <property type="match status" value="1"/>
</dbReference>
<evidence type="ECO:0000259" key="11">
    <source>
        <dbReference type="PROSITE" id="PS50106"/>
    </source>
</evidence>
<feature type="active site" description="Charge relay system" evidence="8">
    <location>
        <position position="998"/>
    </location>
</feature>
<evidence type="ECO:0000256" key="5">
    <source>
        <dbReference type="ARBA" id="ARBA00022801"/>
    </source>
</evidence>
<dbReference type="Pfam" id="PF03572">
    <property type="entry name" value="Peptidase_S41"/>
    <property type="match status" value="1"/>
</dbReference>
<dbReference type="PROSITE" id="PS50106">
    <property type="entry name" value="PDZ"/>
    <property type="match status" value="1"/>
</dbReference>
<dbReference type="Pfam" id="PF14684">
    <property type="entry name" value="Tricorn_C1"/>
    <property type="match status" value="1"/>
</dbReference>
<dbReference type="Gene3D" id="3.90.226.10">
    <property type="entry name" value="2-enoyl-CoA Hydratase, Chain A, domain 1"/>
    <property type="match status" value="1"/>
</dbReference>